<evidence type="ECO:0000259" key="6">
    <source>
        <dbReference type="Pfam" id="PF01370"/>
    </source>
</evidence>
<dbReference type="PANTHER" id="PTHR12126">
    <property type="entry name" value="NADH-UBIQUINONE OXIDOREDUCTASE 39 KDA SUBUNIT-RELATED"/>
    <property type="match status" value="1"/>
</dbReference>
<comment type="subunit">
    <text evidence="5">Complex I is composed of 45 different subunits. This a component of the hydrophobic protein fraction. Interacts with BLOC1S1. Interacts with SLC2A4. Interacts with CLOCK. Interacts with RAB5IF.</text>
</comment>
<organism evidence="7 8">
    <name type="scientific">Macrostomum lignano</name>
    <dbReference type="NCBI Taxonomy" id="282301"/>
    <lineage>
        <taxon>Eukaryota</taxon>
        <taxon>Metazoa</taxon>
        <taxon>Spiralia</taxon>
        <taxon>Lophotrochozoa</taxon>
        <taxon>Platyhelminthes</taxon>
        <taxon>Rhabditophora</taxon>
        <taxon>Macrostomorpha</taxon>
        <taxon>Macrostomida</taxon>
        <taxon>Macrostomidae</taxon>
        <taxon>Macrostomum</taxon>
    </lineage>
</organism>
<dbReference type="Proteomes" id="UP000095280">
    <property type="component" value="Unplaced"/>
</dbReference>
<dbReference type="InterPro" id="IPR051207">
    <property type="entry name" value="ComplexI_NDUFA9_subunit"/>
</dbReference>
<dbReference type="GO" id="GO:0044877">
    <property type="term" value="F:protein-containing complex binding"/>
    <property type="evidence" value="ECO:0007669"/>
    <property type="project" value="TreeGrafter"/>
</dbReference>
<evidence type="ECO:0000256" key="2">
    <source>
        <dbReference type="ARBA" id="ARBA00040720"/>
    </source>
</evidence>
<evidence type="ECO:0000313" key="7">
    <source>
        <dbReference type="Proteomes" id="UP000095280"/>
    </source>
</evidence>
<accession>A0A1I8GVR3</accession>
<dbReference type="WBParaSite" id="maker-uti_cns_0003229-snap-gene-0.3-mRNA-1">
    <property type="protein sequence ID" value="maker-uti_cns_0003229-snap-gene-0.3-mRNA-1"/>
    <property type="gene ID" value="maker-uti_cns_0003229-snap-gene-0.3"/>
</dbReference>
<comment type="similarity">
    <text evidence="1">Belongs to the complex I NDUFA9 subunit family.</text>
</comment>
<evidence type="ECO:0000313" key="8">
    <source>
        <dbReference type="WBParaSite" id="maker-uti_cns_0003229-snap-gene-0.3-mRNA-1"/>
    </source>
</evidence>
<evidence type="ECO:0000256" key="3">
    <source>
        <dbReference type="ARBA" id="ARBA00042000"/>
    </source>
</evidence>
<dbReference type="InterPro" id="IPR036291">
    <property type="entry name" value="NAD(P)-bd_dom_sf"/>
</dbReference>
<evidence type="ECO:0000256" key="5">
    <source>
        <dbReference type="ARBA" id="ARBA00046455"/>
    </source>
</evidence>
<dbReference type="AlphaFoldDB" id="A0A1I8GVR3"/>
<sequence>KQQQCQAVQLHQPHRCNSSASRLTDYKRGKGGRSSFSGMVATVFGCSGFFGKYVVNRLGKMGCQVICPYRGDPYDVKELKLMGDLGQILFLPIHLEDEASLRKAMQYSNVVVNLIGKNNETRNFSFEDVNYLGAQRIARLAKESGVEKLLHFSSLNACPNPAGHVLPEGSEFLRTKFKGEMAVREEFPEAIVFRPADMFGQLDHFLTLYARPYRRVAGLGGVTYIPLYKKGRTTVKQPVFASDVGDGVVLRYSPSNIRLTEFNRTLPFKLQMRLINFVRPVSPPYSLDRIEREFVTDTLTPGNPTLADLGVQLTPLEHRIHWEIKPYRLYNYYWASIGEFPEPDPPPLAH</sequence>
<dbReference type="CDD" id="cd05271">
    <property type="entry name" value="NDUFA9_like_SDR_a"/>
    <property type="match status" value="1"/>
</dbReference>
<dbReference type="WBParaSite" id="maker-uti_cns_0045416-snap-gene-2.21-mRNA-1">
    <property type="protein sequence ID" value="maker-uti_cns_0045416-snap-gene-2.21-mRNA-1"/>
    <property type="gene ID" value="maker-uti_cns_0045416-snap-gene-2.21"/>
</dbReference>
<evidence type="ECO:0000256" key="1">
    <source>
        <dbReference type="ARBA" id="ARBA00038501"/>
    </source>
</evidence>
<dbReference type="InterPro" id="IPR001509">
    <property type="entry name" value="Epimerase_deHydtase"/>
</dbReference>
<protein>
    <recommendedName>
        <fullName evidence="2">NADH dehydrogenase [ubiquinone] 1 alpha subcomplex subunit 9, mitochondrial</fullName>
    </recommendedName>
    <alternativeName>
        <fullName evidence="4">Complex I-39kD</fullName>
    </alternativeName>
    <alternativeName>
        <fullName evidence="3">NADH-ubiquinone oxidoreductase 39 kDa subunit</fullName>
    </alternativeName>
</protein>
<dbReference type="GO" id="GO:0005739">
    <property type="term" value="C:mitochondrion"/>
    <property type="evidence" value="ECO:0007669"/>
    <property type="project" value="TreeGrafter"/>
</dbReference>
<proteinExistence type="inferred from homology"/>
<dbReference type="SUPFAM" id="SSF51735">
    <property type="entry name" value="NAD(P)-binding Rossmann-fold domains"/>
    <property type="match status" value="1"/>
</dbReference>
<feature type="domain" description="NAD-dependent epimerase/dehydratase" evidence="6">
    <location>
        <begin position="42"/>
        <end position="204"/>
    </location>
</feature>
<reference evidence="8 9" key="1">
    <citation type="submission" date="2016-11" db="UniProtKB">
        <authorList>
            <consortium name="WormBaseParasite"/>
        </authorList>
    </citation>
    <scope>IDENTIFICATION</scope>
</reference>
<dbReference type="Gene3D" id="3.40.50.720">
    <property type="entry name" value="NAD(P)-binding Rossmann-like Domain"/>
    <property type="match status" value="1"/>
</dbReference>
<dbReference type="Pfam" id="PF01370">
    <property type="entry name" value="Epimerase"/>
    <property type="match status" value="1"/>
</dbReference>
<dbReference type="PANTHER" id="PTHR12126:SF11">
    <property type="entry name" value="NADH DEHYDROGENASE [UBIQUINONE] 1 ALPHA SUBCOMPLEX SUBUNIT 9, MITOCHONDRIAL"/>
    <property type="match status" value="1"/>
</dbReference>
<keyword evidence="7" id="KW-1185">Reference proteome</keyword>
<name>A0A1I8GVR3_9PLAT</name>
<evidence type="ECO:0000256" key="4">
    <source>
        <dbReference type="ARBA" id="ARBA00043145"/>
    </source>
</evidence>
<evidence type="ECO:0000313" key="9">
    <source>
        <dbReference type="WBParaSite" id="maker-uti_cns_0045416-snap-gene-2.21-mRNA-1"/>
    </source>
</evidence>